<accession>A0AA50ADK5</accession>
<dbReference type="PANTHER" id="PTHR46558:SF11">
    <property type="entry name" value="HTH-TYPE TRANSCRIPTIONAL REGULATOR XRE"/>
    <property type="match status" value="1"/>
</dbReference>
<keyword evidence="1" id="KW-0238">DNA-binding</keyword>
<dbReference type="CDD" id="cd00093">
    <property type="entry name" value="HTH_XRE"/>
    <property type="match status" value="1"/>
</dbReference>
<dbReference type="SMART" id="SM00530">
    <property type="entry name" value="HTH_XRE"/>
    <property type="match status" value="1"/>
</dbReference>
<protein>
    <submittedName>
        <fullName evidence="3">Repressor protein CI</fullName>
    </submittedName>
</protein>
<dbReference type="InterPro" id="IPR010982">
    <property type="entry name" value="Lambda_DNA-bd_dom_sf"/>
</dbReference>
<evidence type="ECO:0000313" key="3">
    <source>
        <dbReference type="EMBL" id="WLJ26377.1"/>
    </source>
</evidence>
<dbReference type="PANTHER" id="PTHR46558">
    <property type="entry name" value="TRACRIPTIONAL REGULATORY PROTEIN-RELATED-RELATED"/>
    <property type="match status" value="1"/>
</dbReference>
<dbReference type="GO" id="GO:0003677">
    <property type="term" value="F:DNA binding"/>
    <property type="evidence" value="ECO:0007669"/>
    <property type="project" value="UniProtKB-KW"/>
</dbReference>
<evidence type="ECO:0000256" key="1">
    <source>
        <dbReference type="ARBA" id="ARBA00023125"/>
    </source>
</evidence>
<name>A0AA50ADK5_9VIRU</name>
<dbReference type="EMBL" id="OQ890326">
    <property type="protein sequence ID" value="WLJ26377.1"/>
    <property type="molecule type" value="Genomic_DNA"/>
</dbReference>
<dbReference type="PROSITE" id="PS50943">
    <property type="entry name" value="HTH_CROC1"/>
    <property type="match status" value="1"/>
</dbReference>
<dbReference type="InterPro" id="IPR001387">
    <property type="entry name" value="Cro/C1-type_HTH"/>
</dbReference>
<dbReference type="Pfam" id="PF13443">
    <property type="entry name" value="HTH_26"/>
    <property type="match status" value="1"/>
</dbReference>
<dbReference type="Gene3D" id="1.10.260.40">
    <property type="entry name" value="lambda repressor-like DNA-binding domains"/>
    <property type="match status" value="1"/>
</dbReference>
<proteinExistence type="predicted"/>
<feature type="domain" description="HTH cro/C1-type" evidence="2">
    <location>
        <begin position="12"/>
        <end position="66"/>
    </location>
</feature>
<evidence type="ECO:0000259" key="2">
    <source>
        <dbReference type="PROSITE" id="PS50943"/>
    </source>
</evidence>
<sequence length="108" mass="12497">MPDIESNFKKNLIYYLNLRQKSQSDLAKAIGVAKTTVSSYVNGVSMPRMDKIDKICDYLNIKRSDLLESNPDDVEEDKELMLLARDINDLTDEERELIISMIKHFRGE</sequence>
<dbReference type="SUPFAM" id="SSF47413">
    <property type="entry name" value="lambda repressor-like DNA-binding domains"/>
    <property type="match status" value="1"/>
</dbReference>
<organism evidence="3">
    <name type="scientific">Firmicutes phage HS18</name>
    <dbReference type="NCBI Taxonomy" id="3056396"/>
    <lineage>
        <taxon>Viruses</taxon>
    </lineage>
</organism>
<reference evidence="3" key="1">
    <citation type="submission" date="2023-04" db="EMBL/GenBank/DDBJ databases">
        <title>The human skin virome in hidradenitis suppurativa patients.</title>
        <authorList>
            <person name="Jansen D."/>
        </authorList>
    </citation>
    <scope>NUCLEOTIDE SEQUENCE</scope>
    <source>
        <strain evidence="3">VC4_HSPhageC</strain>
    </source>
</reference>